<dbReference type="NCBIfam" id="TIGR01614">
    <property type="entry name" value="PME_inhib"/>
    <property type="match status" value="1"/>
</dbReference>
<dbReference type="InterPro" id="IPR052421">
    <property type="entry name" value="PCW_Enzyme_Inhibitor"/>
</dbReference>
<accession>A0AAD4WUS7</accession>
<name>A0AAD4WUS7_PRUDU</name>
<organism evidence="5 6">
    <name type="scientific">Prunus dulcis</name>
    <name type="common">Almond</name>
    <name type="synonym">Amygdalus dulcis</name>
    <dbReference type="NCBI Taxonomy" id="3755"/>
    <lineage>
        <taxon>Eukaryota</taxon>
        <taxon>Viridiplantae</taxon>
        <taxon>Streptophyta</taxon>
        <taxon>Embryophyta</taxon>
        <taxon>Tracheophyta</taxon>
        <taxon>Spermatophyta</taxon>
        <taxon>Magnoliopsida</taxon>
        <taxon>eudicotyledons</taxon>
        <taxon>Gunneridae</taxon>
        <taxon>Pentapetalae</taxon>
        <taxon>rosids</taxon>
        <taxon>fabids</taxon>
        <taxon>Rosales</taxon>
        <taxon>Rosaceae</taxon>
        <taxon>Amygdaloideae</taxon>
        <taxon>Amygdaleae</taxon>
        <taxon>Prunus</taxon>
    </lineage>
</organism>
<reference evidence="5 6" key="1">
    <citation type="journal article" date="2022" name="G3 (Bethesda)">
        <title>Whole-genome sequence and methylome profiling of the almond [Prunus dulcis (Mill.) D.A. Webb] cultivar 'Nonpareil'.</title>
        <authorList>
            <person name="D'Amico-Willman K.M."/>
            <person name="Ouma W.Z."/>
            <person name="Meulia T."/>
            <person name="Sideli G.M."/>
            <person name="Gradziel T.M."/>
            <person name="Fresnedo-Ramirez J."/>
        </authorList>
    </citation>
    <scope>NUCLEOTIDE SEQUENCE [LARGE SCALE GENOMIC DNA]</scope>
    <source>
        <strain evidence="5">Clone GOH B32 T37-40</strain>
    </source>
</reference>
<evidence type="ECO:0000313" key="6">
    <source>
        <dbReference type="Proteomes" id="UP001054821"/>
    </source>
</evidence>
<evidence type="ECO:0000259" key="4">
    <source>
        <dbReference type="Pfam" id="PF04043"/>
    </source>
</evidence>
<comment type="caution">
    <text evidence="5">The sequence shown here is derived from an EMBL/GenBank/DDBJ whole genome shotgun (WGS) entry which is preliminary data.</text>
</comment>
<proteinExistence type="inferred from homology"/>
<dbReference type="InterPro" id="IPR035513">
    <property type="entry name" value="Invertase/methylesterase_inhib"/>
</dbReference>
<evidence type="ECO:0000256" key="3">
    <source>
        <dbReference type="ARBA" id="ARBA00038471"/>
    </source>
</evidence>
<dbReference type="GO" id="GO:0004857">
    <property type="term" value="F:enzyme inhibitor activity"/>
    <property type="evidence" value="ECO:0007669"/>
    <property type="project" value="InterPro"/>
</dbReference>
<sequence>MDAGLIDKTCKQTPNYDVCVSTINSDPRSTGADVKGLGLIMVDAVKDKATGALNKADKLLKQCPGDQALLLHSCESGFSSSSPLVDNNKALLDVTAAAIARTLS</sequence>
<protein>
    <recommendedName>
        <fullName evidence="4">Pectinesterase inhibitor domain-containing protein</fullName>
    </recommendedName>
</protein>
<feature type="domain" description="Pectinesterase inhibitor" evidence="4">
    <location>
        <begin position="5"/>
        <end position="82"/>
    </location>
</feature>
<keyword evidence="2" id="KW-1015">Disulfide bond</keyword>
<dbReference type="PANTHER" id="PTHR36710:SF13">
    <property type="entry name" value="PUTATIVE-RELATED"/>
    <property type="match status" value="1"/>
</dbReference>
<dbReference type="PANTHER" id="PTHR36710">
    <property type="entry name" value="PECTINESTERASE INHIBITOR-LIKE"/>
    <property type="match status" value="1"/>
</dbReference>
<dbReference type="AlphaFoldDB" id="A0AAD4WUS7"/>
<dbReference type="InterPro" id="IPR006501">
    <property type="entry name" value="Pectinesterase_inhib_dom"/>
</dbReference>
<dbReference type="SUPFAM" id="SSF101148">
    <property type="entry name" value="Plant invertase/pectin methylesterase inhibitor"/>
    <property type="match status" value="1"/>
</dbReference>
<evidence type="ECO:0000256" key="2">
    <source>
        <dbReference type="ARBA" id="ARBA00023157"/>
    </source>
</evidence>
<evidence type="ECO:0000256" key="1">
    <source>
        <dbReference type="ARBA" id="ARBA00022729"/>
    </source>
</evidence>
<gene>
    <name evidence="5" type="ORF">L3X38_002061</name>
</gene>
<keyword evidence="6" id="KW-1185">Reference proteome</keyword>
<comment type="similarity">
    <text evidence="3">Belongs to the PMEI family.</text>
</comment>
<keyword evidence="1" id="KW-0732">Signal</keyword>
<dbReference type="Proteomes" id="UP001054821">
    <property type="component" value="Chromosome 1"/>
</dbReference>
<dbReference type="Gene3D" id="1.20.140.40">
    <property type="entry name" value="Invertase/pectin methylesterase inhibitor family protein"/>
    <property type="match status" value="1"/>
</dbReference>
<dbReference type="Pfam" id="PF04043">
    <property type="entry name" value="PMEI"/>
    <property type="match status" value="1"/>
</dbReference>
<dbReference type="EMBL" id="JAJFAZ020000001">
    <property type="protein sequence ID" value="KAI5349174.1"/>
    <property type="molecule type" value="Genomic_DNA"/>
</dbReference>
<evidence type="ECO:0000313" key="5">
    <source>
        <dbReference type="EMBL" id="KAI5349174.1"/>
    </source>
</evidence>